<feature type="transmembrane region" description="Helical" evidence="5">
    <location>
        <begin position="183"/>
        <end position="203"/>
    </location>
</feature>
<proteinExistence type="predicted"/>
<reference evidence="7" key="1">
    <citation type="submission" date="2019-04" db="EMBL/GenBank/DDBJ databases">
        <title>Sequencing of skin fungus with MAO and IRED activity.</title>
        <authorList>
            <person name="Marsaioli A.J."/>
            <person name="Bonatto J.M.C."/>
            <person name="Reis Junior O."/>
        </authorList>
    </citation>
    <scope>NUCLEOTIDE SEQUENCE</scope>
    <source>
        <strain evidence="7">28M1</strain>
    </source>
</reference>
<comment type="subcellular location">
    <subcellularLocation>
        <location evidence="1">Membrane</location>
        <topology evidence="1">Multi-pass membrane protein</topology>
    </subcellularLocation>
</comment>
<dbReference type="Gene3D" id="1.20.1250.20">
    <property type="entry name" value="MFS general substrate transporter like domains"/>
    <property type="match status" value="1"/>
</dbReference>
<evidence type="ECO:0000256" key="1">
    <source>
        <dbReference type="ARBA" id="ARBA00004141"/>
    </source>
</evidence>
<evidence type="ECO:0000256" key="3">
    <source>
        <dbReference type="ARBA" id="ARBA00022989"/>
    </source>
</evidence>
<evidence type="ECO:0000259" key="6">
    <source>
        <dbReference type="PROSITE" id="PS50850"/>
    </source>
</evidence>
<keyword evidence="8" id="KW-1185">Reference proteome</keyword>
<sequence>MDVAIGPAGAGLMPTYSNVPQYGFAFSKASLIIAFNSTLGSSLPSGAKSSILQGFNLDPSTSQFVLLNSLYQVGFAVSPLLFAPLSEHFGRKPLLAGSFTCYAIWTLCCAVAPSFTALVIFRLLAGLSAAVPNTVVAGLFADVYEGPVARGQAVAAFLFVAASGPLVGPLISGFISVHLGWRWTFWVGLMIAGVGLPFVWCLPETYATVIARKASEKLAVDAPKATLGKHMADLGITLKRPWLMMMREPILLFTALYLALVYSMQYLFFQSSPIVYGGIYGLTEDLIGLSYIPMLAGVACGFLLAHCFGLMYTRAEQQGRSWAAVPEYRRLPLACIGAPCIPFALLLLGFTANPSIPPIASMILSGFFFGFGYILVFFAMILYLSDTYKRYAASAQAAASTTRSLAAVGLPFAATALYEGLGVRWAGGTLAIASGVMAIIPFMFLVFRRKLKAESTFAG</sequence>
<dbReference type="PANTHER" id="PTHR23502">
    <property type="entry name" value="MAJOR FACILITATOR SUPERFAMILY"/>
    <property type="match status" value="1"/>
</dbReference>
<organism evidence="7 8">
    <name type="scientific">Didymella heteroderae</name>
    <dbReference type="NCBI Taxonomy" id="1769908"/>
    <lineage>
        <taxon>Eukaryota</taxon>
        <taxon>Fungi</taxon>
        <taxon>Dikarya</taxon>
        <taxon>Ascomycota</taxon>
        <taxon>Pezizomycotina</taxon>
        <taxon>Dothideomycetes</taxon>
        <taxon>Pleosporomycetidae</taxon>
        <taxon>Pleosporales</taxon>
        <taxon>Pleosporineae</taxon>
        <taxon>Didymellaceae</taxon>
        <taxon>Didymella</taxon>
    </lineage>
</organism>
<dbReference type="SUPFAM" id="SSF103473">
    <property type="entry name" value="MFS general substrate transporter"/>
    <property type="match status" value="1"/>
</dbReference>
<feature type="transmembrane region" description="Helical" evidence="5">
    <location>
        <begin position="119"/>
        <end position="141"/>
    </location>
</feature>
<feature type="transmembrane region" description="Helical" evidence="5">
    <location>
        <begin position="424"/>
        <end position="447"/>
    </location>
</feature>
<evidence type="ECO:0000313" key="8">
    <source>
        <dbReference type="Proteomes" id="UP000758155"/>
    </source>
</evidence>
<keyword evidence="2 5" id="KW-0812">Transmembrane</keyword>
<feature type="domain" description="Major facilitator superfamily (MFS) profile" evidence="6">
    <location>
        <begin position="22"/>
        <end position="452"/>
    </location>
</feature>
<feature type="transmembrane region" description="Helical" evidence="5">
    <location>
        <begin position="94"/>
        <end position="113"/>
    </location>
</feature>
<dbReference type="InterPro" id="IPR020846">
    <property type="entry name" value="MFS_dom"/>
</dbReference>
<dbReference type="AlphaFoldDB" id="A0A9P4WP91"/>
<feature type="transmembrane region" description="Helical" evidence="5">
    <location>
        <begin position="359"/>
        <end position="385"/>
    </location>
</feature>
<evidence type="ECO:0000256" key="2">
    <source>
        <dbReference type="ARBA" id="ARBA00022692"/>
    </source>
</evidence>
<dbReference type="PANTHER" id="PTHR23502:SF74">
    <property type="entry name" value="MAJOR FACILITATOR SUPERFAMILY (MFS) PROFILE DOMAIN-CONTAINING PROTEIN"/>
    <property type="match status" value="1"/>
</dbReference>
<feature type="transmembrane region" description="Helical" evidence="5">
    <location>
        <begin position="153"/>
        <end position="177"/>
    </location>
</feature>
<dbReference type="PROSITE" id="PS50850">
    <property type="entry name" value="MFS"/>
    <property type="match status" value="1"/>
</dbReference>
<protein>
    <recommendedName>
        <fullName evidence="6">Major facilitator superfamily (MFS) profile domain-containing protein</fullName>
    </recommendedName>
</protein>
<name>A0A9P4WP91_9PLEO</name>
<comment type="caution">
    <text evidence="7">The sequence shown here is derived from an EMBL/GenBank/DDBJ whole genome shotgun (WGS) entry which is preliminary data.</text>
</comment>
<evidence type="ECO:0000256" key="4">
    <source>
        <dbReference type="ARBA" id="ARBA00023136"/>
    </source>
</evidence>
<dbReference type="GO" id="GO:0022857">
    <property type="term" value="F:transmembrane transporter activity"/>
    <property type="evidence" value="ECO:0007669"/>
    <property type="project" value="InterPro"/>
</dbReference>
<dbReference type="OrthoDB" id="5141738at2759"/>
<dbReference type="GO" id="GO:0005886">
    <property type="term" value="C:plasma membrane"/>
    <property type="evidence" value="ECO:0007669"/>
    <property type="project" value="TreeGrafter"/>
</dbReference>
<accession>A0A9P4WP91</accession>
<dbReference type="InterPro" id="IPR036259">
    <property type="entry name" value="MFS_trans_sf"/>
</dbReference>
<keyword evidence="4 5" id="KW-0472">Membrane</keyword>
<keyword evidence="3 5" id="KW-1133">Transmembrane helix</keyword>
<evidence type="ECO:0000313" key="7">
    <source>
        <dbReference type="EMBL" id="KAF3037921.1"/>
    </source>
</evidence>
<feature type="transmembrane region" description="Helical" evidence="5">
    <location>
        <begin position="333"/>
        <end position="353"/>
    </location>
</feature>
<dbReference type="InterPro" id="IPR011701">
    <property type="entry name" value="MFS"/>
</dbReference>
<feature type="transmembrane region" description="Helical" evidence="5">
    <location>
        <begin position="289"/>
        <end position="312"/>
    </location>
</feature>
<feature type="transmembrane region" description="Helical" evidence="5">
    <location>
        <begin position="397"/>
        <end position="418"/>
    </location>
</feature>
<feature type="transmembrane region" description="Helical" evidence="5">
    <location>
        <begin position="250"/>
        <end position="269"/>
    </location>
</feature>
<dbReference type="EMBL" id="SWKV01000039">
    <property type="protein sequence ID" value="KAF3037921.1"/>
    <property type="molecule type" value="Genomic_DNA"/>
</dbReference>
<dbReference type="Pfam" id="PF07690">
    <property type="entry name" value="MFS_1"/>
    <property type="match status" value="1"/>
</dbReference>
<feature type="transmembrane region" description="Helical" evidence="5">
    <location>
        <begin position="64"/>
        <end position="82"/>
    </location>
</feature>
<gene>
    <name evidence="7" type="ORF">E8E12_002357</name>
</gene>
<evidence type="ECO:0000256" key="5">
    <source>
        <dbReference type="SAM" id="Phobius"/>
    </source>
</evidence>
<dbReference type="Proteomes" id="UP000758155">
    <property type="component" value="Unassembled WGS sequence"/>
</dbReference>